<dbReference type="InterPro" id="IPR006155">
    <property type="entry name" value="Josephin"/>
</dbReference>
<keyword evidence="12" id="KW-0804">Transcription</keyword>
<keyword evidence="13" id="KW-0539">Nucleus</keyword>
<feature type="region of interest" description="Disordered" evidence="20">
    <location>
        <begin position="350"/>
        <end position="419"/>
    </location>
</feature>
<keyword evidence="7" id="KW-0677">Repeat</keyword>
<feature type="region of interest" description="Disordered" evidence="20">
    <location>
        <begin position="210"/>
        <end position="306"/>
    </location>
</feature>
<evidence type="ECO:0000256" key="20">
    <source>
        <dbReference type="SAM" id="MobiDB-lite"/>
    </source>
</evidence>
<protein>
    <recommendedName>
        <fullName evidence="16">Ataxin-3 homolog</fullName>
        <ecNumber evidence="4">3.4.19.12</ecNumber>
    </recommendedName>
    <alternativeName>
        <fullName evidence="17">Machado-Joseph disease-like protein</fullName>
    </alternativeName>
</protein>
<dbReference type="GeneID" id="77729418"/>
<comment type="function">
    <text evidence="14">Acts as a chain editing deubiquitinating enzyme that binds and cleaves 'Lys-48'-linked polyubiquitin chains, with a preference for chains containing four or more ubiquitin molecules thereby modulating protein degradation by the ubiquitin-proteasome pathway. Probably by regulating the IGF-1-insulin-like pathway, regulates lifespan. Regulates germline DNA double-strand-break repair and apoptosis in response to DNA damage by recruiting E4 ubiquitin-protein ligase ufd-2 to DNA repair foci. Interacts with key regulators of transcription and represses transcription. Acts as a histone-binding protein that regulates transcription.</text>
</comment>
<dbReference type="GO" id="GO:0016579">
    <property type="term" value="P:protein deubiquitination"/>
    <property type="evidence" value="ECO:0007669"/>
    <property type="project" value="InterPro"/>
</dbReference>
<keyword evidence="10" id="KW-0788">Thiol protease</keyword>
<accession>A0AA38H746</accession>
<dbReference type="PANTHER" id="PTHR14159:SF0">
    <property type="entry name" value="ATAXIN-3-RELATED"/>
    <property type="match status" value="1"/>
</dbReference>
<evidence type="ECO:0000256" key="1">
    <source>
        <dbReference type="ARBA" id="ARBA00000707"/>
    </source>
</evidence>
<proteinExistence type="predicted"/>
<dbReference type="PANTHER" id="PTHR14159">
    <property type="entry name" value="ATAXIN-3-RELATED"/>
    <property type="match status" value="1"/>
</dbReference>
<keyword evidence="8" id="KW-0833">Ubl conjugation pathway</keyword>
<dbReference type="PROSITE" id="PS50330">
    <property type="entry name" value="UIM"/>
    <property type="match status" value="1"/>
</dbReference>
<dbReference type="InterPro" id="IPR003903">
    <property type="entry name" value="UIM_dom"/>
</dbReference>
<dbReference type="EMBL" id="JAKWFO010000008">
    <property type="protein sequence ID" value="KAI9633994.1"/>
    <property type="molecule type" value="Genomic_DNA"/>
</dbReference>
<dbReference type="Gene3D" id="1.10.287.10">
    <property type="entry name" value="S15/NS1, RNA-binding"/>
    <property type="match status" value="1"/>
</dbReference>
<feature type="active site" description="Nucleophile" evidence="18">
    <location>
        <position position="13"/>
    </location>
</feature>
<keyword evidence="9 19" id="KW-0378">Hydrolase</keyword>
<dbReference type="SMART" id="SM01246">
    <property type="entry name" value="Josephin"/>
    <property type="match status" value="1"/>
</dbReference>
<dbReference type="FunFam" id="1.10.287.10:FF:000018">
    <property type="entry name" value="Ataxin-3 homolog"/>
    <property type="match status" value="1"/>
</dbReference>
<dbReference type="InterPro" id="IPR033865">
    <property type="entry name" value="Ataxin-3"/>
</dbReference>
<gene>
    <name evidence="22" type="ORF">MKK02DRAFT_38666</name>
</gene>
<dbReference type="Proteomes" id="UP001164286">
    <property type="component" value="Unassembled WGS sequence"/>
</dbReference>
<dbReference type="Gene3D" id="3.90.70.40">
    <property type="match status" value="1"/>
</dbReference>
<feature type="compositionally biased region" description="Acidic residues" evidence="20">
    <location>
        <begin position="282"/>
        <end position="291"/>
    </location>
</feature>
<dbReference type="EC" id="3.4.19.12" evidence="4"/>
<evidence type="ECO:0000256" key="3">
    <source>
        <dbReference type="ARBA" id="ARBA00004496"/>
    </source>
</evidence>
<dbReference type="GO" id="GO:0006508">
    <property type="term" value="P:proteolysis"/>
    <property type="evidence" value="ECO:0007669"/>
    <property type="project" value="UniProtKB-KW"/>
</dbReference>
<feature type="active site" evidence="18 19">
    <location>
        <position position="133"/>
    </location>
</feature>
<dbReference type="PROSITE" id="PS50957">
    <property type="entry name" value="JOSEPHIN"/>
    <property type="match status" value="1"/>
</dbReference>
<sequence length="419" mass="45927">MYFERQEQGSQLCAQHCLNNILQQRTYTEFDLADIAQKLDFAENAALSVANQNKKSYNLDDTGFFSLQTLERALQVWDLTLVRWRGEAMKPYQDRPEDQSAFILHLAQHWLPLRRFAPSPPHVSAVKRWYNLNSFLGAPEWISPTYLKMVLTQAEQEGYSVFVVRRAGTASTGDKGKETDMIEGEGWGDGGVGVLPECLADTMAVELGEPVGRSGGFGSGSATTMDQPSVDQSSLAGPSSSAQPKSRRKRQQDLDGAIPSDDPFLQQPGSSSAAQPSRFDDDTLEEDEMGDEPGASDFANHTRAYDDEDAAFQAALRASMEDVPEGWVAPDFGKKKTAGEGVVKRELPTPPVSVVQRAPPAEVAPAQNWRPAGGATEPRAPLREIPTEAAVEEDGTPLSPTEELTQDEIRRRRLAKFGA</sequence>
<evidence type="ECO:0000256" key="7">
    <source>
        <dbReference type="ARBA" id="ARBA00022737"/>
    </source>
</evidence>
<evidence type="ECO:0000256" key="2">
    <source>
        <dbReference type="ARBA" id="ARBA00004123"/>
    </source>
</evidence>
<evidence type="ECO:0000256" key="14">
    <source>
        <dbReference type="ARBA" id="ARBA00060106"/>
    </source>
</evidence>
<dbReference type="GO" id="GO:0005634">
    <property type="term" value="C:nucleus"/>
    <property type="evidence" value="ECO:0007669"/>
    <property type="project" value="UniProtKB-SubCell"/>
</dbReference>
<evidence type="ECO:0000256" key="13">
    <source>
        <dbReference type="ARBA" id="ARBA00023242"/>
    </source>
</evidence>
<name>A0AA38H746_9TREE</name>
<reference evidence="22" key="1">
    <citation type="journal article" date="2022" name="G3 (Bethesda)">
        <title>High quality genome of the basidiomycete yeast Dioszegia hungarica PDD-24b-2 isolated from cloud water.</title>
        <authorList>
            <person name="Jarrige D."/>
            <person name="Haridas S."/>
            <person name="Bleykasten-Grosshans C."/>
            <person name="Joly M."/>
            <person name="Nadalig T."/>
            <person name="Sancelme M."/>
            <person name="Vuilleumier S."/>
            <person name="Grigoriev I.V."/>
            <person name="Amato P."/>
            <person name="Bringel F."/>
        </authorList>
    </citation>
    <scope>NUCLEOTIDE SEQUENCE</scope>
    <source>
        <strain evidence="22">PDD-24b-2</strain>
    </source>
</reference>
<evidence type="ECO:0000313" key="23">
    <source>
        <dbReference type="Proteomes" id="UP001164286"/>
    </source>
</evidence>
<evidence type="ECO:0000256" key="12">
    <source>
        <dbReference type="ARBA" id="ARBA00023163"/>
    </source>
</evidence>
<dbReference type="PRINTS" id="PR01233">
    <property type="entry name" value="JOSEPHIN"/>
</dbReference>
<feature type="compositionally biased region" description="Polar residues" evidence="20">
    <location>
        <begin position="220"/>
        <end position="244"/>
    </location>
</feature>
<dbReference type="Pfam" id="PF02099">
    <property type="entry name" value="Josephin"/>
    <property type="match status" value="1"/>
</dbReference>
<keyword evidence="5" id="KW-0963">Cytoplasm</keyword>
<keyword evidence="23" id="KW-1185">Reference proteome</keyword>
<evidence type="ECO:0000256" key="9">
    <source>
        <dbReference type="ARBA" id="ARBA00022801"/>
    </source>
</evidence>
<feature type="active site" description="Proton acceptor" evidence="18">
    <location>
        <position position="109"/>
    </location>
</feature>
<feature type="domain" description="Josephin" evidence="21">
    <location>
        <begin position="1"/>
        <end position="179"/>
    </location>
</feature>
<keyword evidence="6" id="KW-0645">Protease</keyword>
<dbReference type="RefSeq" id="XP_052943771.1">
    <property type="nucleotide sequence ID" value="XM_053090213.1"/>
</dbReference>
<evidence type="ECO:0000256" key="8">
    <source>
        <dbReference type="ARBA" id="ARBA00022786"/>
    </source>
</evidence>
<evidence type="ECO:0000256" key="4">
    <source>
        <dbReference type="ARBA" id="ARBA00012759"/>
    </source>
</evidence>
<evidence type="ECO:0000256" key="17">
    <source>
        <dbReference type="ARBA" id="ARBA00082365"/>
    </source>
</evidence>
<comment type="caution">
    <text evidence="22">The sequence shown here is derived from an EMBL/GenBank/DDBJ whole genome shotgun (WGS) entry which is preliminary data.</text>
</comment>
<evidence type="ECO:0000256" key="18">
    <source>
        <dbReference type="PIRSR" id="PIRSR633865-1"/>
    </source>
</evidence>
<evidence type="ECO:0000313" key="22">
    <source>
        <dbReference type="EMBL" id="KAI9633994.1"/>
    </source>
</evidence>
<feature type="compositionally biased region" description="Low complexity" evidence="20">
    <location>
        <begin position="266"/>
        <end position="277"/>
    </location>
</feature>
<evidence type="ECO:0000256" key="15">
    <source>
        <dbReference type="ARBA" id="ARBA00063584"/>
    </source>
</evidence>
<dbReference type="GO" id="GO:0004843">
    <property type="term" value="F:cysteine-type deubiquitinase activity"/>
    <property type="evidence" value="ECO:0007669"/>
    <property type="project" value="UniProtKB-EC"/>
</dbReference>
<evidence type="ECO:0000256" key="16">
    <source>
        <dbReference type="ARBA" id="ARBA00069055"/>
    </source>
</evidence>
<evidence type="ECO:0000259" key="21">
    <source>
        <dbReference type="PROSITE" id="PS50957"/>
    </source>
</evidence>
<feature type="active site" evidence="19">
    <location>
        <position position="13"/>
    </location>
</feature>
<evidence type="ECO:0000256" key="6">
    <source>
        <dbReference type="ARBA" id="ARBA00022670"/>
    </source>
</evidence>
<comment type="catalytic activity">
    <reaction evidence="1">
        <text>Thiol-dependent hydrolysis of ester, thioester, amide, peptide and isopeptide bonds formed by the C-terminal Gly of ubiquitin (a 76-residue protein attached to proteins as an intracellular targeting signal).</text>
        <dbReference type="EC" id="3.4.19.12"/>
    </reaction>
</comment>
<comment type="subcellular location">
    <subcellularLocation>
        <location evidence="3">Cytoplasm</location>
    </subcellularLocation>
    <subcellularLocation>
        <location evidence="2">Nucleus</location>
    </subcellularLocation>
</comment>
<keyword evidence="11" id="KW-0805">Transcription regulation</keyword>
<evidence type="ECO:0000256" key="10">
    <source>
        <dbReference type="ARBA" id="ARBA00022807"/>
    </source>
</evidence>
<organism evidence="22 23">
    <name type="scientific">Dioszegia hungarica</name>
    <dbReference type="NCBI Taxonomy" id="4972"/>
    <lineage>
        <taxon>Eukaryota</taxon>
        <taxon>Fungi</taxon>
        <taxon>Dikarya</taxon>
        <taxon>Basidiomycota</taxon>
        <taxon>Agaricomycotina</taxon>
        <taxon>Tremellomycetes</taxon>
        <taxon>Tremellales</taxon>
        <taxon>Bulleribasidiaceae</taxon>
        <taxon>Dioszegia</taxon>
    </lineage>
</organism>
<evidence type="ECO:0000256" key="5">
    <source>
        <dbReference type="ARBA" id="ARBA00022490"/>
    </source>
</evidence>
<comment type="subunit">
    <text evidence="15">Forms a complex composed of deubiquitinating enzyme atx-3, adapter ubxn-5 and cdc-48.1. Forms a complex composed of deubiquitinating enzyme atx-3, E4 ubiquitin-protein ligase ufd-2 and cdc-48.1. Interacts (via RRDR motif) with cdc-48.1 (via N-terminus) and cdc-48.2 (via N-terminus); the interaction with cdc-48.1 is not required for atx-3 enzymatic activity. Interacts (via C-terminus) with ubxn-5. May interact with ned-8.</text>
</comment>
<evidence type="ECO:0000256" key="11">
    <source>
        <dbReference type="ARBA" id="ARBA00023015"/>
    </source>
</evidence>
<feature type="active site" evidence="19">
    <location>
        <position position="122"/>
    </location>
</feature>
<dbReference type="AlphaFoldDB" id="A0AA38H746"/>
<dbReference type="GO" id="GO:0005737">
    <property type="term" value="C:cytoplasm"/>
    <property type="evidence" value="ECO:0007669"/>
    <property type="project" value="UniProtKB-SubCell"/>
</dbReference>
<evidence type="ECO:0000256" key="19">
    <source>
        <dbReference type="PROSITE-ProRule" id="PRU00331"/>
    </source>
</evidence>